<dbReference type="Gene3D" id="3.40.50.2000">
    <property type="entry name" value="Glycogen Phosphorylase B"/>
    <property type="match status" value="2"/>
</dbReference>
<dbReference type="CDD" id="cd03801">
    <property type="entry name" value="GT4_PimA-like"/>
    <property type="match status" value="1"/>
</dbReference>
<accession>A0ABX7MAH1</accession>
<dbReference type="PANTHER" id="PTHR12526">
    <property type="entry name" value="GLYCOSYLTRANSFERASE"/>
    <property type="match status" value="1"/>
</dbReference>
<evidence type="ECO:0000313" key="3">
    <source>
        <dbReference type="EMBL" id="QSI77659.1"/>
    </source>
</evidence>
<evidence type="ECO:0000259" key="1">
    <source>
        <dbReference type="Pfam" id="PF00534"/>
    </source>
</evidence>
<feature type="domain" description="Glycosyl transferase family 1" evidence="1">
    <location>
        <begin position="194"/>
        <end position="344"/>
    </location>
</feature>
<dbReference type="SUPFAM" id="SSF53756">
    <property type="entry name" value="UDP-Glycosyltransferase/glycogen phosphorylase"/>
    <property type="match status" value="1"/>
</dbReference>
<name>A0ABX7MAH1_9RHOO</name>
<dbReference type="InterPro" id="IPR001296">
    <property type="entry name" value="Glyco_trans_1"/>
</dbReference>
<protein>
    <submittedName>
        <fullName evidence="3">Glycosyltransferase family 4 protein</fullName>
    </submittedName>
</protein>
<organism evidence="3 4">
    <name type="scientific">Niveibacterium microcysteis</name>
    <dbReference type="NCBI Taxonomy" id="2811415"/>
    <lineage>
        <taxon>Bacteria</taxon>
        <taxon>Pseudomonadati</taxon>
        <taxon>Pseudomonadota</taxon>
        <taxon>Betaproteobacteria</taxon>
        <taxon>Rhodocyclales</taxon>
        <taxon>Rhodocyclaceae</taxon>
        <taxon>Niveibacterium</taxon>
    </lineage>
</organism>
<dbReference type="Pfam" id="PF00534">
    <property type="entry name" value="Glycos_transf_1"/>
    <property type="match status" value="1"/>
</dbReference>
<evidence type="ECO:0000259" key="2">
    <source>
        <dbReference type="Pfam" id="PF13439"/>
    </source>
</evidence>
<gene>
    <name evidence="3" type="ORF">JY500_03095</name>
</gene>
<dbReference type="PANTHER" id="PTHR12526:SF623">
    <property type="entry name" value="WABG"/>
    <property type="match status" value="1"/>
</dbReference>
<dbReference type="Pfam" id="PF13439">
    <property type="entry name" value="Glyco_transf_4"/>
    <property type="match status" value="1"/>
</dbReference>
<sequence length="379" mass="42075">MKLALVRQRYTAFGGAERFVERAIAALGRDDIEITLLTRRWSGEPASNLHLRKLDPFHIGRTWRDASFARAVQHEIASSDFDLVQSHERVPGCDIYRAGDGSHLGWLTHRARARGKRFDARWCGPYHRYTLAAEAAMFRHPKLRAVICNSRFIQRELMELFGLPAERLPLIENGVDQQRFRPAGADEKRAARVMFGLPADAAVLGFVGSGFERKGLAAVIETLPRDAHLVVAGKDKSEPHYRRMAQRLGHGNRVHFLGPQQDVSPIYRAADGFVFPAIYEPFGNVVLEAMASGLPAITSPSCGAESLIEHGANGWLADAFDRESLRAALAELMTTIDSPERLAAIASAARRTAEQQTPERMAEGLVGLYRRLLGNCLDM</sequence>
<keyword evidence="4" id="KW-1185">Reference proteome</keyword>
<evidence type="ECO:0000313" key="4">
    <source>
        <dbReference type="Proteomes" id="UP000663570"/>
    </source>
</evidence>
<dbReference type="EMBL" id="CP071060">
    <property type="protein sequence ID" value="QSI77659.1"/>
    <property type="molecule type" value="Genomic_DNA"/>
</dbReference>
<feature type="domain" description="Glycosyltransferase subfamily 4-like N-terminal" evidence="2">
    <location>
        <begin position="13"/>
        <end position="179"/>
    </location>
</feature>
<dbReference type="InterPro" id="IPR028098">
    <property type="entry name" value="Glyco_trans_4-like_N"/>
</dbReference>
<dbReference type="Proteomes" id="UP000663570">
    <property type="component" value="Chromosome"/>
</dbReference>
<dbReference type="RefSeq" id="WP_206255042.1">
    <property type="nucleotide sequence ID" value="NZ_CP071060.1"/>
</dbReference>
<reference evidence="3 4" key="1">
    <citation type="submission" date="2021-02" db="EMBL/GenBank/DDBJ databases">
        <title>Niveibacterium changnyeongensis HC41.</title>
        <authorList>
            <person name="Kang M."/>
        </authorList>
    </citation>
    <scope>NUCLEOTIDE SEQUENCE [LARGE SCALE GENOMIC DNA]</scope>
    <source>
        <strain evidence="3 4">HC41</strain>
    </source>
</reference>
<proteinExistence type="predicted"/>